<name>A0AAV9HS25_9PEZI</name>
<feature type="region of interest" description="Disordered" evidence="1">
    <location>
        <begin position="1"/>
        <end position="115"/>
    </location>
</feature>
<evidence type="ECO:0000313" key="3">
    <source>
        <dbReference type="EMBL" id="KAK4462541.1"/>
    </source>
</evidence>
<feature type="region of interest" description="Disordered" evidence="1">
    <location>
        <begin position="1194"/>
        <end position="1217"/>
    </location>
</feature>
<keyword evidence="4" id="KW-1185">Reference proteome</keyword>
<evidence type="ECO:0000256" key="1">
    <source>
        <dbReference type="SAM" id="MobiDB-lite"/>
    </source>
</evidence>
<dbReference type="Pfam" id="PF25353">
    <property type="entry name" value="PH_2nd_LRR"/>
    <property type="match status" value="1"/>
</dbReference>
<organism evidence="3 4">
    <name type="scientific">Cladorrhinum samala</name>
    <dbReference type="NCBI Taxonomy" id="585594"/>
    <lineage>
        <taxon>Eukaryota</taxon>
        <taxon>Fungi</taxon>
        <taxon>Dikarya</taxon>
        <taxon>Ascomycota</taxon>
        <taxon>Pezizomycotina</taxon>
        <taxon>Sordariomycetes</taxon>
        <taxon>Sordariomycetidae</taxon>
        <taxon>Sordariales</taxon>
        <taxon>Podosporaceae</taxon>
        <taxon>Cladorrhinum</taxon>
    </lineage>
</organism>
<reference evidence="3" key="2">
    <citation type="submission" date="2023-06" db="EMBL/GenBank/DDBJ databases">
        <authorList>
            <consortium name="Lawrence Berkeley National Laboratory"/>
            <person name="Mondo S.J."/>
            <person name="Hensen N."/>
            <person name="Bonometti L."/>
            <person name="Westerberg I."/>
            <person name="Brannstrom I.O."/>
            <person name="Guillou S."/>
            <person name="Cros-Aarteil S."/>
            <person name="Calhoun S."/>
            <person name="Haridas S."/>
            <person name="Kuo A."/>
            <person name="Pangilinan J."/>
            <person name="Riley R."/>
            <person name="Labutti K."/>
            <person name="Andreopoulos B."/>
            <person name="Lipzen A."/>
            <person name="Chen C."/>
            <person name="Yanf M."/>
            <person name="Daum C."/>
            <person name="Ng V."/>
            <person name="Clum A."/>
            <person name="Steindorff A."/>
            <person name="Ohm R."/>
            <person name="Martin F."/>
            <person name="Silar P."/>
            <person name="Natvig D."/>
            <person name="Lalanne C."/>
            <person name="Gautier V."/>
            <person name="Ament-Velasquez S.L."/>
            <person name="Kruys A."/>
            <person name="Hutchinson M.I."/>
            <person name="Powell A.J."/>
            <person name="Barry K."/>
            <person name="Miller A.N."/>
            <person name="Grigoriev I.V."/>
            <person name="Debuchy R."/>
            <person name="Gladieux P."/>
            <person name="Thoren M.H."/>
            <person name="Johannesson H."/>
        </authorList>
    </citation>
    <scope>NUCLEOTIDE SEQUENCE</scope>
    <source>
        <strain evidence="3">PSN324</strain>
    </source>
</reference>
<feature type="compositionally biased region" description="Low complexity" evidence="1">
    <location>
        <begin position="17"/>
        <end position="46"/>
    </location>
</feature>
<feature type="compositionally biased region" description="Low complexity" evidence="1">
    <location>
        <begin position="93"/>
        <end position="112"/>
    </location>
</feature>
<dbReference type="Gene3D" id="3.80.10.10">
    <property type="entry name" value="Ribonuclease Inhibitor"/>
    <property type="match status" value="1"/>
</dbReference>
<proteinExistence type="predicted"/>
<evidence type="ECO:0000313" key="4">
    <source>
        <dbReference type="Proteomes" id="UP001321749"/>
    </source>
</evidence>
<accession>A0AAV9HS25</accession>
<dbReference type="SUPFAM" id="SSF52047">
    <property type="entry name" value="RNI-like"/>
    <property type="match status" value="1"/>
</dbReference>
<dbReference type="InterPro" id="IPR051279">
    <property type="entry name" value="PP1-Reg/Actin-Interact_Protein"/>
</dbReference>
<evidence type="ECO:0000259" key="2">
    <source>
        <dbReference type="Pfam" id="PF25353"/>
    </source>
</evidence>
<reference evidence="3" key="1">
    <citation type="journal article" date="2023" name="Mol. Phylogenet. Evol.">
        <title>Genome-scale phylogeny and comparative genomics of the fungal order Sordariales.</title>
        <authorList>
            <person name="Hensen N."/>
            <person name="Bonometti L."/>
            <person name="Westerberg I."/>
            <person name="Brannstrom I.O."/>
            <person name="Guillou S."/>
            <person name="Cros-Aarteil S."/>
            <person name="Calhoun S."/>
            <person name="Haridas S."/>
            <person name="Kuo A."/>
            <person name="Mondo S."/>
            <person name="Pangilinan J."/>
            <person name="Riley R."/>
            <person name="LaButti K."/>
            <person name="Andreopoulos B."/>
            <person name="Lipzen A."/>
            <person name="Chen C."/>
            <person name="Yan M."/>
            <person name="Daum C."/>
            <person name="Ng V."/>
            <person name="Clum A."/>
            <person name="Steindorff A."/>
            <person name="Ohm R.A."/>
            <person name="Martin F."/>
            <person name="Silar P."/>
            <person name="Natvig D.O."/>
            <person name="Lalanne C."/>
            <person name="Gautier V."/>
            <person name="Ament-Velasquez S.L."/>
            <person name="Kruys A."/>
            <person name="Hutchinson M.I."/>
            <person name="Powell A.J."/>
            <person name="Barry K."/>
            <person name="Miller A.N."/>
            <person name="Grigoriev I.V."/>
            <person name="Debuchy R."/>
            <person name="Gladieux P."/>
            <person name="Hiltunen Thoren M."/>
            <person name="Johannesson H."/>
        </authorList>
    </citation>
    <scope>NUCLEOTIDE SEQUENCE</scope>
    <source>
        <strain evidence="3">PSN324</strain>
    </source>
</reference>
<dbReference type="EMBL" id="MU864971">
    <property type="protein sequence ID" value="KAK4462541.1"/>
    <property type="molecule type" value="Genomic_DNA"/>
</dbReference>
<feature type="compositionally biased region" description="Basic and acidic residues" evidence="1">
    <location>
        <begin position="1026"/>
        <end position="1038"/>
    </location>
</feature>
<comment type="caution">
    <text evidence="3">The sequence shown here is derived from an EMBL/GenBank/DDBJ whole genome shotgun (WGS) entry which is preliminary data.</text>
</comment>
<dbReference type="Proteomes" id="UP001321749">
    <property type="component" value="Unassembled WGS sequence"/>
</dbReference>
<protein>
    <recommendedName>
        <fullName evidence="2">LRR-containing protein second PH domain-containing protein</fullName>
    </recommendedName>
</protein>
<feature type="compositionally biased region" description="Polar residues" evidence="1">
    <location>
        <begin position="1008"/>
        <end position="1023"/>
    </location>
</feature>
<feature type="region of interest" description="Disordered" evidence="1">
    <location>
        <begin position="1008"/>
        <end position="1053"/>
    </location>
</feature>
<dbReference type="InterPro" id="IPR057334">
    <property type="entry name" value="PH_2nd_LRR"/>
</dbReference>
<gene>
    <name evidence="3" type="ORF">QBC42DRAFT_175795</name>
</gene>
<feature type="domain" description="LRR-containing protein second PH" evidence="2">
    <location>
        <begin position="305"/>
        <end position="429"/>
    </location>
</feature>
<sequence length="1287" mass="142555">MPFSTLGDSSGRRRTRTGVSSLTTLDRQGSDSSSPGATAPSSPISTDGSHRRSFSLTSIKSKGWRSMSISNRERDLTPDSNIFSSRHSRGLSRSRPLSSSSPRDAASRRSSGISEDHINSLNNRFSYCAADNLSVTTASSSSSIDWKSQNIEGAAPLESDSTLLKTKTPFIVVTTDYVVKAKSRGDAVALFPGLSSQLGKQDSHHSHPEPQLVIPTSSIISVFIAESTRPSFGLEVWWKGQSGHSYYRSDFFFNLPKERNEQLHHIIRAMRLNQHDEIDPVRRCADVERLLNKIQEAEEPRFADRRLEIFPVIPRGYTRKEYIQKFEDATKKPQESSAFYLVIGTYLCYLVEVHKSKIGEPTVRHKAFGLVTLECLQGDWSLQEERFIMTFREPFKSPVTLELASRYYRQVIRVLGAADRFIKPVWPQRWSAIEIFRVSGLKEPHHLVSREDFGSLKRTLDAYLAGYRVAGDAPVDWEINWKSRFAPEFRLLPPKSGSYSALQLLAVLRALRYNDYFNSLSFRDVDLSILYGLEDNTPRNINVGYLSRTFATIGPDHIEMLRISAVLHQEFHALAFCSGTIRQMDFTNCTASLASRLGNHDYLPSLQFLTPILSLLKAGNTKCSRLILAGNTLPQFDIDDLAETMKTGTLHALDISYCGLGDMSLRDIVVAPLEEGLLPLQTLCISGNPGRLPAHILPDLFQNLPDIQHLKLGGSILGNSCVDGPLIPFDILENLPYLQELDISGFKLNEATLESLERYLHFRSWRLDHNEYTSLCKLILNRCGITGSHAARLFDAIGENHGLHLYISGNPIEDGIEDLARVIRESKGPAGLYMEMVEFNDEDNYISLINALAETKYLTLVSLAGTAPTPSSYGKCSPDLVNTLHNFFARNQSIRCLDLSGFCGKLDDGQLTKGFGRSLSGLSHNTTITHLRIRNQNLHDDAGTLGKVLTENNTLMVIDCQDNNLNLTSLRFLVDSMKSNTSIIEFPFSSREKAAIWKNVLRGLRRTASTNNSSRGAPGTISTRAEASKKESSKKDKASSTNHLIPHKDKDTLRPEEAMLQKAFNGQFEILSAQLRRNREALEAVSGQVLDFESAPITPAGGSIANTGTGRGGGALPADEDSGWPALDLDLGVGIIDLIGTGTEQLDIPSRSSVFFDGSAAIPNDNNTGGIRAQRRPTVRSSTINQIEAPLPAPYRLHQRGGSGSAGLESPAETLEAVSEINTPPPTIEIQQADYYQPKQPVAIVQPVPAQQTEECYQKQHARTQSEEDNAVFRQMMDEFRAAGFAD</sequence>
<dbReference type="InterPro" id="IPR032675">
    <property type="entry name" value="LRR_dom_sf"/>
</dbReference>
<dbReference type="PANTHER" id="PTHR24112">
    <property type="entry name" value="LEUCINE-RICH REPEAT, ISOFORM F-RELATED"/>
    <property type="match status" value="1"/>
</dbReference>